<name>A0A2A7MPF3_MYCAG</name>
<dbReference type="PRINTS" id="PR00038">
    <property type="entry name" value="HTHLUXR"/>
</dbReference>
<evidence type="ECO:0000256" key="1">
    <source>
        <dbReference type="ARBA" id="ARBA00022553"/>
    </source>
</evidence>
<evidence type="ECO:0000259" key="7">
    <source>
        <dbReference type="PROSITE" id="PS50110"/>
    </source>
</evidence>
<accession>A0A2A7MPF3</accession>
<evidence type="ECO:0000256" key="3">
    <source>
        <dbReference type="ARBA" id="ARBA00023125"/>
    </source>
</evidence>
<dbReference type="PROSITE" id="PS50043">
    <property type="entry name" value="HTH_LUXR_2"/>
    <property type="match status" value="1"/>
</dbReference>
<comment type="caution">
    <text evidence="8">The sequence shown here is derived from an EMBL/GenBank/DDBJ whole genome shotgun (WGS) entry which is preliminary data.</text>
</comment>
<dbReference type="GO" id="GO:0006355">
    <property type="term" value="P:regulation of DNA-templated transcription"/>
    <property type="evidence" value="ECO:0007669"/>
    <property type="project" value="InterPro"/>
</dbReference>
<proteinExistence type="predicted"/>
<keyword evidence="9" id="KW-1185">Reference proteome</keyword>
<dbReference type="OrthoDB" id="9808843at2"/>
<feature type="domain" description="HTH luxR-type" evidence="6">
    <location>
        <begin position="149"/>
        <end position="214"/>
    </location>
</feature>
<evidence type="ECO:0000313" key="8">
    <source>
        <dbReference type="EMBL" id="PEG33430.1"/>
    </source>
</evidence>
<evidence type="ECO:0000313" key="9">
    <source>
        <dbReference type="Proteomes" id="UP000220914"/>
    </source>
</evidence>
<keyword evidence="4" id="KW-0804">Transcription</keyword>
<dbReference type="GO" id="GO:0003677">
    <property type="term" value="F:DNA binding"/>
    <property type="evidence" value="ECO:0007669"/>
    <property type="project" value="UniProtKB-KW"/>
</dbReference>
<dbReference type="InterPro" id="IPR011006">
    <property type="entry name" value="CheY-like_superfamily"/>
</dbReference>
<dbReference type="Pfam" id="PF00196">
    <property type="entry name" value="GerE"/>
    <property type="match status" value="1"/>
</dbReference>
<dbReference type="InterPro" id="IPR058245">
    <property type="entry name" value="NreC/VraR/RcsB-like_REC"/>
</dbReference>
<dbReference type="SUPFAM" id="SSF46894">
    <property type="entry name" value="C-terminal effector domain of the bipartite response regulators"/>
    <property type="match status" value="1"/>
</dbReference>
<dbReference type="Gene3D" id="3.40.50.2300">
    <property type="match status" value="1"/>
</dbReference>
<dbReference type="EMBL" id="PDCP01000114">
    <property type="protein sequence ID" value="PEG33430.1"/>
    <property type="molecule type" value="Genomic_DNA"/>
</dbReference>
<sequence length="217" mass="23571">MLNRMVTEKVRVVVGDDHPMFREGVVRALVSSGEIDVVAEAEDGREALELIRTHQPQVAMLDYRMPGMDGAEVAAAVTRDELPTRVLLVSAHDESAIVYKALQEGAAGFLPKESTRSELVSAVLKCAKGKDVIAPELAAGLASEIRRRNEPDVPALSPREREVLRLIAAGSSIPAMAKELFLAPSTVKTHVQRLYEKLGVNDRGAAVAEAMRRKLLD</sequence>
<dbReference type="GO" id="GO:0000160">
    <property type="term" value="P:phosphorelay signal transduction system"/>
    <property type="evidence" value="ECO:0007669"/>
    <property type="project" value="InterPro"/>
</dbReference>
<dbReference type="InterPro" id="IPR039420">
    <property type="entry name" value="WalR-like"/>
</dbReference>
<evidence type="ECO:0000259" key="6">
    <source>
        <dbReference type="PROSITE" id="PS50043"/>
    </source>
</evidence>
<dbReference type="Proteomes" id="UP000220914">
    <property type="component" value="Unassembled WGS sequence"/>
</dbReference>
<dbReference type="CDD" id="cd06170">
    <property type="entry name" value="LuxR_C_like"/>
    <property type="match status" value="1"/>
</dbReference>
<keyword evidence="2" id="KW-0805">Transcription regulation</keyword>
<organism evidence="8 9">
    <name type="scientific">Mycolicibacterium agri</name>
    <name type="common">Mycobacterium agri</name>
    <dbReference type="NCBI Taxonomy" id="36811"/>
    <lineage>
        <taxon>Bacteria</taxon>
        <taxon>Bacillati</taxon>
        <taxon>Actinomycetota</taxon>
        <taxon>Actinomycetes</taxon>
        <taxon>Mycobacteriales</taxon>
        <taxon>Mycobacteriaceae</taxon>
        <taxon>Mycolicibacterium</taxon>
    </lineage>
</organism>
<dbReference type="PROSITE" id="PS50110">
    <property type="entry name" value="RESPONSE_REGULATORY"/>
    <property type="match status" value="1"/>
</dbReference>
<dbReference type="SUPFAM" id="SSF52172">
    <property type="entry name" value="CheY-like"/>
    <property type="match status" value="1"/>
</dbReference>
<keyword evidence="3 8" id="KW-0238">DNA-binding</keyword>
<gene>
    <name evidence="8" type="ORF">CQY20_30775</name>
</gene>
<dbReference type="PANTHER" id="PTHR43214:SF24">
    <property type="entry name" value="TRANSCRIPTIONAL REGULATORY PROTEIN NARL-RELATED"/>
    <property type="match status" value="1"/>
</dbReference>
<dbReference type="CDD" id="cd17535">
    <property type="entry name" value="REC_NarL-like"/>
    <property type="match status" value="1"/>
</dbReference>
<protein>
    <submittedName>
        <fullName evidence="8">DNA-binding response regulator</fullName>
    </submittedName>
</protein>
<dbReference type="InterPro" id="IPR000792">
    <property type="entry name" value="Tscrpt_reg_LuxR_C"/>
</dbReference>
<feature type="modified residue" description="4-aspartylphosphate" evidence="5">
    <location>
        <position position="62"/>
    </location>
</feature>
<dbReference type="InterPro" id="IPR016032">
    <property type="entry name" value="Sig_transdc_resp-reg_C-effctor"/>
</dbReference>
<dbReference type="Pfam" id="PF00072">
    <property type="entry name" value="Response_reg"/>
    <property type="match status" value="1"/>
</dbReference>
<feature type="domain" description="Response regulatory" evidence="7">
    <location>
        <begin position="11"/>
        <end position="127"/>
    </location>
</feature>
<dbReference type="PANTHER" id="PTHR43214">
    <property type="entry name" value="TWO-COMPONENT RESPONSE REGULATOR"/>
    <property type="match status" value="1"/>
</dbReference>
<dbReference type="AlphaFoldDB" id="A0A2A7MPF3"/>
<evidence type="ECO:0000256" key="4">
    <source>
        <dbReference type="ARBA" id="ARBA00023163"/>
    </source>
</evidence>
<evidence type="ECO:0000256" key="5">
    <source>
        <dbReference type="PROSITE-ProRule" id="PRU00169"/>
    </source>
</evidence>
<keyword evidence="1 5" id="KW-0597">Phosphoprotein</keyword>
<dbReference type="SMART" id="SM00448">
    <property type="entry name" value="REC"/>
    <property type="match status" value="1"/>
</dbReference>
<dbReference type="SMART" id="SM00421">
    <property type="entry name" value="HTH_LUXR"/>
    <property type="match status" value="1"/>
</dbReference>
<reference evidence="8 9" key="1">
    <citation type="submission" date="2017-10" db="EMBL/GenBank/DDBJ databases">
        <title>The new phylogeny of genus Mycobacterium.</title>
        <authorList>
            <person name="Tortoli E."/>
            <person name="Trovato A."/>
            <person name="Cirillo D.M."/>
        </authorList>
    </citation>
    <scope>NUCLEOTIDE SEQUENCE [LARGE SCALE GENOMIC DNA]</scope>
    <source>
        <strain evidence="8 9">CCUG37673</strain>
    </source>
</reference>
<evidence type="ECO:0000256" key="2">
    <source>
        <dbReference type="ARBA" id="ARBA00023015"/>
    </source>
</evidence>
<dbReference type="InterPro" id="IPR001789">
    <property type="entry name" value="Sig_transdc_resp-reg_receiver"/>
</dbReference>